<dbReference type="InterPro" id="IPR026961">
    <property type="entry name" value="PGG_dom"/>
</dbReference>
<dbReference type="InterPro" id="IPR036770">
    <property type="entry name" value="Ankyrin_rpt-contain_sf"/>
</dbReference>
<evidence type="ECO:0000313" key="11">
    <source>
        <dbReference type="Proteomes" id="UP001140206"/>
    </source>
</evidence>
<proteinExistence type="predicted"/>
<dbReference type="Gene3D" id="1.25.40.20">
    <property type="entry name" value="Ankyrin repeat-containing domain"/>
    <property type="match status" value="2"/>
</dbReference>
<evidence type="ECO:0000256" key="3">
    <source>
        <dbReference type="ARBA" id="ARBA00022737"/>
    </source>
</evidence>
<evidence type="ECO:0000313" key="10">
    <source>
        <dbReference type="EMBL" id="KAJ4746129.1"/>
    </source>
</evidence>
<name>A0AAV8BSN4_9POAL</name>
<evidence type="ECO:0000259" key="9">
    <source>
        <dbReference type="Pfam" id="PF13962"/>
    </source>
</evidence>
<dbReference type="Proteomes" id="UP001140206">
    <property type="component" value="Chromosome 5"/>
</dbReference>
<evidence type="ECO:0000256" key="5">
    <source>
        <dbReference type="ARBA" id="ARBA00023043"/>
    </source>
</evidence>
<comment type="caution">
    <text evidence="10">The sequence shown here is derived from an EMBL/GenBank/DDBJ whole genome shotgun (WGS) entry which is preliminary data.</text>
</comment>
<feature type="domain" description="PGG" evidence="9">
    <location>
        <begin position="484"/>
        <end position="590"/>
    </location>
</feature>
<dbReference type="PANTHER" id="PTHR24186">
    <property type="entry name" value="PROTEIN PHOSPHATASE 1 REGULATORY SUBUNIT"/>
    <property type="match status" value="1"/>
</dbReference>
<dbReference type="Pfam" id="PF12796">
    <property type="entry name" value="Ank_2"/>
    <property type="match status" value="3"/>
</dbReference>
<feature type="transmembrane region" description="Helical" evidence="8">
    <location>
        <begin position="570"/>
        <end position="591"/>
    </location>
</feature>
<keyword evidence="3" id="KW-0677">Repeat</keyword>
<comment type="subcellular location">
    <subcellularLocation>
        <location evidence="1">Membrane</location>
        <topology evidence="1">Multi-pass membrane protein</topology>
    </subcellularLocation>
</comment>
<evidence type="ECO:0000256" key="4">
    <source>
        <dbReference type="ARBA" id="ARBA00022989"/>
    </source>
</evidence>
<dbReference type="GO" id="GO:0005886">
    <property type="term" value="C:plasma membrane"/>
    <property type="evidence" value="ECO:0007669"/>
    <property type="project" value="TreeGrafter"/>
</dbReference>
<dbReference type="PROSITE" id="PS50297">
    <property type="entry name" value="ANK_REP_REGION"/>
    <property type="match status" value="2"/>
</dbReference>
<dbReference type="Pfam" id="PF13962">
    <property type="entry name" value="PGG"/>
    <property type="match status" value="1"/>
</dbReference>
<dbReference type="AlphaFoldDB" id="A0AAV8BSN4"/>
<feature type="repeat" description="ANK" evidence="7">
    <location>
        <begin position="307"/>
        <end position="328"/>
    </location>
</feature>
<dbReference type="SMART" id="SM00248">
    <property type="entry name" value="ANK"/>
    <property type="match status" value="7"/>
</dbReference>
<feature type="transmembrane region" description="Helical" evidence="8">
    <location>
        <begin position="490"/>
        <end position="507"/>
    </location>
</feature>
<feature type="transmembrane region" description="Helical" evidence="8">
    <location>
        <begin position="527"/>
        <end position="550"/>
    </location>
</feature>
<feature type="repeat" description="ANK" evidence="7">
    <location>
        <begin position="96"/>
        <end position="128"/>
    </location>
</feature>
<keyword evidence="2 8" id="KW-0812">Transmembrane</keyword>
<feature type="transmembrane region" description="Helical" evidence="8">
    <location>
        <begin position="597"/>
        <end position="616"/>
    </location>
</feature>
<evidence type="ECO:0000256" key="1">
    <source>
        <dbReference type="ARBA" id="ARBA00004141"/>
    </source>
</evidence>
<dbReference type="InterPro" id="IPR002110">
    <property type="entry name" value="Ankyrin_rpt"/>
</dbReference>
<dbReference type="Pfam" id="PF00023">
    <property type="entry name" value="Ank"/>
    <property type="match status" value="1"/>
</dbReference>
<dbReference type="PROSITE" id="PS50088">
    <property type="entry name" value="ANK_REPEAT"/>
    <property type="match status" value="3"/>
</dbReference>
<reference evidence="10" key="1">
    <citation type="submission" date="2022-08" db="EMBL/GenBank/DDBJ databases">
        <authorList>
            <person name="Marques A."/>
        </authorList>
    </citation>
    <scope>NUCLEOTIDE SEQUENCE</scope>
    <source>
        <strain evidence="10">RhyPub2mFocal</strain>
        <tissue evidence="10">Leaves</tissue>
    </source>
</reference>
<keyword evidence="6 8" id="KW-0472">Membrane</keyword>
<gene>
    <name evidence="10" type="ORF">LUZ62_080534</name>
</gene>
<evidence type="ECO:0000256" key="6">
    <source>
        <dbReference type="ARBA" id="ARBA00023136"/>
    </source>
</evidence>
<keyword evidence="11" id="KW-1185">Reference proteome</keyword>
<accession>A0AAV8BSN4</accession>
<evidence type="ECO:0000256" key="8">
    <source>
        <dbReference type="SAM" id="Phobius"/>
    </source>
</evidence>
<sequence>MSSQRTLMCKDLLEAATYGRENTLTQLLGLNGGGSPDSTHVTIEASNNAPNQTENLQSATFMGNTVLHILASNGHAELAQKTYMKDRSLLEVCNKGGDTALHCAARYGHSGVISLLVDKAHELQHNLEDTLRKKNKHEETALHEAARYGCEATVQVLITEDLQLAGEVNKNNESPLYLATIEGHFDVVRLIVQHLCNREITFAYYSGPRRMTALHAAVLRSTKELQSYIWYIRWYGIRLNFFKRPQRKQTGLDMANELLKLDRGSLAKRGDILESTPLHYAASIEAYSMARRLLNHDASLAYCNDSLGLSPVHVAALKGHLKMVVEFLQNNLDSWELLDHRGRNFFHVGAEMPNNIIKQLLKIAGKARSTWRELREVLCKASFTRDNDGTTPLQIAARGGHRRTLRALLRKEWVDFTLTSLDNLAFSYDQSNPQVSQSATDESYEKIYQHYKNLDQVVEAAKYPKNWFHIYSKEQDPPESSDALATKIQTIALGSVLIATVTFAAAFTPPGGYNSTDGTPVLGKKYAFRAFILADVVAFVSSFLSTFFLIHLGTDHSGSFLKRKLATPRLLFATATVCMVLAFALGLYVVLAPIRKLFSIIVLLTALTAAIQYRYSKNSLRWGPHRVAPYIVIVLVALINK</sequence>
<organism evidence="10 11">
    <name type="scientific">Rhynchospora pubera</name>
    <dbReference type="NCBI Taxonomy" id="906938"/>
    <lineage>
        <taxon>Eukaryota</taxon>
        <taxon>Viridiplantae</taxon>
        <taxon>Streptophyta</taxon>
        <taxon>Embryophyta</taxon>
        <taxon>Tracheophyta</taxon>
        <taxon>Spermatophyta</taxon>
        <taxon>Magnoliopsida</taxon>
        <taxon>Liliopsida</taxon>
        <taxon>Poales</taxon>
        <taxon>Cyperaceae</taxon>
        <taxon>Cyperoideae</taxon>
        <taxon>Rhynchosporeae</taxon>
        <taxon>Rhynchospora</taxon>
    </lineage>
</organism>
<evidence type="ECO:0000256" key="2">
    <source>
        <dbReference type="ARBA" id="ARBA00022692"/>
    </source>
</evidence>
<keyword evidence="5 7" id="KW-0040">ANK repeat</keyword>
<evidence type="ECO:0000256" key="7">
    <source>
        <dbReference type="PROSITE-ProRule" id="PRU00023"/>
    </source>
</evidence>
<keyword evidence="4 8" id="KW-1133">Transmembrane helix</keyword>
<feature type="repeat" description="ANK" evidence="7">
    <location>
        <begin position="388"/>
        <end position="411"/>
    </location>
</feature>
<dbReference type="PANTHER" id="PTHR24186:SF50">
    <property type="entry name" value="ANKYRIN REPEAT-CONTAINING PROTEIN ITN1-LIKE ISOFORM X1"/>
    <property type="match status" value="1"/>
</dbReference>
<protein>
    <submittedName>
        <fullName evidence="10">Ankyrin repeat protein family-like protein</fullName>
    </submittedName>
</protein>
<dbReference type="EMBL" id="JAMFTS010000005">
    <property type="protein sequence ID" value="KAJ4746129.1"/>
    <property type="molecule type" value="Genomic_DNA"/>
</dbReference>
<dbReference type="SUPFAM" id="SSF48403">
    <property type="entry name" value="Ankyrin repeat"/>
    <property type="match status" value="1"/>
</dbReference>